<evidence type="ECO:0000256" key="5">
    <source>
        <dbReference type="ARBA" id="ARBA00023277"/>
    </source>
</evidence>
<dbReference type="GO" id="GO:0016161">
    <property type="term" value="F:beta-amylase activity"/>
    <property type="evidence" value="ECO:0007669"/>
    <property type="project" value="UniProtKB-EC"/>
</dbReference>
<feature type="compositionally biased region" description="Polar residues" evidence="9">
    <location>
        <begin position="680"/>
        <end position="697"/>
    </location>
</feature>
<evidence type="ECO:0000313" key="11">
    <source>
        <dbReference type="Proteomes" id="UP001485043"/>
    </source>
</evidence>
<dbReference type="EMBL" id="JALJOV010000054">
    <property type="protein sequence ID" value="KAK9867944.1"/>
    <property type="molecule type" value="Genomic_DNA"/>
</dbReference>
<dbReference type="InterPro" id="IPR018238">
    <property type="entry name" value="Glyco_hydro_14_CS"/>
</dbReference>
<feature type="compositionally biased region" description="Low complexity" evidence="9">
    <location>
        <begin position="469"/>
        <end position="479"/>
    </location>
</feature>
<protein>
    <recommendedName>
        <fullName evidence="3 8">Beta-amylase</fullName>
        <ecNumber evidence="3 8">3.2.1.2</ecNumber>
    </recommendedName>
</protein>
<evidence type="ECO:0000256" key="2">
    <source>
        <dbReference type="ARBA" id="ARBA00005652"/>
    </source>
</evidence>
<evidence type="ECO:0000256" key="4">
    <source>
        <dbReference type="ARBA" id="ARBA00022801"/>
    </source>
</evidence>
<sequence length="766" mass="82490">MRMSALTSAGRSQSLTDTEAIAIQPRADERSEEAPPTSSQQGVPVYVMLPLDTVNSEGVFRYASSKWLCRALDTMRVSGVRGVAVDVWWGAVERQPKRYDWAGYRQLFDLVKSLGLKIQVVMSFHACGGNVGDSAQVPLPKWVLQAGDHDPDLFFMDRPRERWEPSQRNREYLSFFADEAPRALKGRQPIQCYTDFMRSFRDNFLADLGSNIEEVVVGTGPCGELRYPSYPEANGWRFPGVGEFQCYDRRALASLAQAARDAGQPEWGYGGPHDAGTYNSTPEETGFFATWGGSWDTPYGRFFLDWYHKSLLSHGERLLQAITSVFHTQHPRRCTLSNHFDSTQSIVATGYATPGGQSDAAASSLAGPQGSPSSQPASPASTRDDLPGRFTPADDPSSPRKTASGSMQPIPEQALGQADAADEDSPAASGAAPEAATPQASARRSGSGNAPDGLQASGWPPASPSRLLTSTVPTSSGPTTPSPDPAGSPQPGPSSHPSQEPPRPQKSVSLMSLSSYDGALPGSTRSEDGEASRLQSNPEQGLEVPAGKPIEVTLKVAGVHWWYRSRSHASELTAGYYNSDTRDGYNGIIEMCARHGVAMTLTCVEMCDAQHPPEALCGPEGLLRQVREGCAEAGVLLGGENALPCFAPGGVNAQGLDRIVYNTKALDPPLQEEAKLRGLGSSTQKGSSVSLVSNHTASSDSLSGLPSRSSEPLRHSALPMMRSLTFLRLAPEMLSPAYQGAWMRFMSRMQNNGIRDYQAEDAQNGW</sequence>
<keyword evidence="6 8" id="KW-0326">Glycosidase</keyword>
<dbReference type="Proteomes" id="UP001485043">
    <property type="component" value="Unassembled WGS sequence"/>
</dbReference>
<comment type="similarity">
    <text evidence="2 8">Belongs to the glycosyl hydrolase 14 family.</text>
</comment>
<dbReference type="GO" id="GO:0000272">
    <property type="term" value="P:polysaccharide catabolic process"/>
    <property type="evidence" value="ECO:0007669"/>
    <property type="project" value="UniProtKB-KW"/>
</dbReference>
<evidence type="ECO:0000256" key="6">
    <source>
        <dbReference type="ARBA" id="ARBA00023295"/>
    </source>
</evidence>
<dbReference type="InterPro" id="IPR017853">
    <property type="entry name" value="GH"/>
</dbReference>
<comment type="caution">
    <text evidence="10">The sequence shown here is derived from an EMBL/GenBank/DDBJ whole genome shotgun (WGS) entry which is preliminary data.</text>
</comment>
<evidence type="ECO:0000256" key="8">
    <source>
        <dbReference type="RuleBase" id="RU000509"/>
    </source>
</evidence>
<keyword evidence="11" id="KW-1185">Reference proteome</keyword>
<feature type="compositionally biased region" description="Low complexity" evidence="9">
    <location>
        <begin position="698"/>
        <end position="710"/>
    </location>
</feature>
<keyword evidence="5 8" id="KW-0119">Carbohydrate metabolism</keyword>
<comment type="catalytic activity">
    <reaction evidence="1 8">
        <text>Hydrolysis of (1-&gt;4)-alpha-D-glucosidic linkages in polysaccharides so as to remove successive maltose units from the non-reducing ends of the chains.</text>
        <dbReference type="EC" id="3.2.1.2"/>
    </reaction>
</comment>
<feature type="region of interest" description="Disordered" evidence="9">
    <location>
        <begin position="678"/>
        <end position="714"/>
    </location>
</feature>
<dbReference type="PANTHER" id="PTHR31352">
    <property type="entry name" value="BETA-AMYLASE 1, CHLOROPLASTIC"/>
    <property type="match status" value="1"/>
</dbReference>
<feature type="compositionally biased region" description="Polar residues" evidence="9">
    <location>
        <begin position="506"/>
        <end position="515"/>
    </location>
</feature>
<feature type="compositionally biased region" description="Low complexity" evidence="9">
    <location>
        <begin position="360"/>
        <end position="381"/>
    </location>
</feature>
<gene>
    <name evidence="10" type="ORF">WJX84_010292</name>
</gene>
<feature type="region of interest" description="Disordered" evidence="9">
    <location>
        <begin position="350"/>
        <end position="546"/>
    </location>
</feature>
<dbReference type="PANTHER" id="PTHR31352:SF1">
    <property type="entry name" value="BETA-AMYLASE 3, CHLOROPLASTIC"/>
    <property type="match status" value="1"/>
</dbReference>
<dbReference type="PRINTS" id="PR00750">
    <property type="entry name" value="BETAAMYLASE"/>
</dbReference>
<evidence type="ECO:0000256" key="1">
    <source>
        <dbReference type="ARBA" id="ARBA00000546"/>
    </source>
</evidence>
<dbReference type="EC" id="3.2.1.2" evidence="3 8"/>
<dbReference type="SUPFAM" id="SSF51445">
    <property type="entry name" value="(Trans)glycosidases"/>
    <property type="match status" value="2"/>
</dbReference>
<evidence type="ECO:0000256" key="3">
    <source>
        <dbReference type="ARBA" id="ARBA00012594"/>
    </source>
</evidence>
<keyword evidence="7 8" id="KW-0624">Polysaccharide degradation</keyword>
<dbReference type="Pfam" id="PF01373">
    <property type="entry name" value="Glyco_hydro_14"/>
    <property type="match status" value="2"/>
</dbReference>
<dbReference type="InterPro" id="IPR001554">
    <property type="entry name" value="Glyco_hydro_14"/>
</dbReference>
<accession>A0AAW1TI88</accession>
<dbReference type="AlphaFoldDB" id="A0AAW1TI88"/>
<evidence type="ECO:0000256" key="9">
    <source>
        <dbReference type="SAM" id="MobiDB-lite"/>
    </source>
</evidence>
<dbReference type="PROSITE" id="PS00506">
    <property type="entry name" value="BETA_AMYLASE_1"/>
    <property type="match status" value="1"/>
</dbReference>
<organism evidence="10 11">
    <name type="scientific">Apatococcus fuscideae</name>
    <dbReference type="NCBI Taxonomy" id="2026836"/>
    <lineage>
        <taxon>Eukaryota</taxon>
        <taxon>Viridiplantae</taxon>
        <taxon>Chlorophyta</taxon>
        <taxon>core chlorophytes</taxon>
        <taxon>Trebouxiophyceae</taxon>
        <taxon>Chlorellales</taxon>
        <taxon>Chlorellaceae</taxon>
        <taxon>Apatococcus</taxon>
    </lineage>
</organism>
<name>A0AAW1TI88_9CHLO</name>
<evidence type="ECO:0000256" key="7">
    <source>
        <dbReference type="ARBA" id="ARBA00023326"/>
    </source>
</evidence>
<feature type="compositionally biased region" description="Low complexity" evidence="9">
    <location>
        <begin position="426"/>
        <end position="442"/>
    </location>
</feature>
<feature type="compositionally biased region" description="Pro residues" evidence="9">
    <location>
        <begin position="480"/>
        <end position="504"/>
    </location>
</feature>
<reference evidence="10 11" key="1">
    <citation type="journal article" date="2024" name="Nat. Commun.">
        <title>Phylogenomics reveals the evolutionary origins of lichenization in chlorophyte algae.</title>
        <authorList>
            <person name="Puginier C."/>
            <person name="Libourel C."/>
            <person name="Otte J."/>
            <person name="Skaloud P."/>
            <person name="Haon M."/>
            <person name="Grisel S."/>
            <person name="Petersen M."/>
            <person name="Berrin J.G."/>
            <person name="Delaux P.M."/>
            <person name="Dal Grande F."/>
            <person name="Keller J."/>
        </authorList>
    </citation>
    <scope>NUCLEOTIDE SEQUENCE [LARGE SCALE GENOMIC DNA]</scope>
    <source>
        <strain evidence="10 11">SAG 2523</strain>
    </source>
</reference>
<evidence type="ECO:0000313" key="10">
    <source>
        <dbReference type="EMBL" id="KAK9867944.1"/>
    </source>
</evidence>
<keyword evidence="4 8" id="KW-0378">Hydrolase</keyword>
<proteinExistence type="inferred from homology"/>
<dbReference type="Gene3D" id="3.20.20.80">
    <property type="entry name" value="Glycosidases"/>
    <property type="match status" value="2"/>
</dbReference>